<organism evidence="1 2">
    <name type="scientific">Scomber scombrus</name>
    <name type="common">Atlantic mackerel</name>
    <name type="synonym">Scomber vernalis</name>
    <dbReference type="NCBI Taxonomy" id="13677"/>
    <lineage>
        <taxon>Eukaryota</taxon>
        <taxon>Metazoa</taxon>
        <taxon>Chordata</taxon>
        <taxon>Craniata</taxon>
        <taxon>Vertebrata</taxon>
        <taxon>Euteleostomi</taxon>
        <taxon>Actinopterygii</taxon>
        <taxon>Neopterygii</taxon>
        <taxon>Teleostei</taxon>
        <taxon>Neoteleostei</taxon>
        <taxon>Acanthomorphata</taxon>
        <taxon>Pelagiaria</taxon>
        <taxon>Scombriformes</taxon>
        <taxon>Scombridae</taxon>
        <taxon>Scomber</taxon>
    </lineage>
</organism>
<sequence>MEAKLRVMIDDRIEKLVLPSGIPPTVEELQTVMKENFGFFKEFSLQYLEDYFTLHKSDQIKH</sequence>
<accession>A0AAV1Q0Q6</accession>
<dbReference type="Proteomes" id="UP001314229">
    <property type="component" value="Unassembled WGS sequence"/>
</dbReference>
<reference evidence="1 2" key="1">
    <citation type="submission" date="2024-01" db="EMBL/GenBank/DDBJ databases">
        <authorList>
            <person name="Alioto T."/>
            <person name="Alioto T."/>
            <person name="Gomez Garrido J."/>
        </authorList>
    </citation>
    <scope>NUCLEOTIDE SEQUENCE [LARGE SCALE GENOMIC DNA]</scope>
</reference>
<keyword evidence="2" id="KW-1185">Reference proteome</keyword>
<gene>
    <name evidence="1" type="ORF">FSCOSCO3_A020876</name>
</gene>
<protein>
    <submittedName>
        <fullName evidence="1">Uncharacterized protein</fullName>
    </submittedName>
</protein>
<dbReference type="AlphaFoldDB" id="A0AAV1Q0Q6"/>
<evidence type="ECO:0000313" key="1">
    <source>
        <dbReference type="EMBL" id="CAK6976990.1"/>
    </source>
</evidence>
<name>A0AAV1Q0Q6_SCOSC</name>
<evidence type="ECO:0000313" key="2">
    <source>
        <dbReference type="Proteomes" id="UP001314229"/>
    </source>
</evidence>
<proteinExistence type="predicted"/>
<dbReference type="EMBL" id="CAWUFR010000381">
    <property type="protein sequence ID" value="CAK6976990.1"/>
    <property type="molecule type" value="Genomic_DNA"/>
</dbReference>
<comment type="caution">
    <text evidence="1">The sequence shown here is derived from an EMBL/GenBank/DDBJ whole genome shotgun (WGS) entry which is preliminary data.</text>
</comment>